<name>A0A6M4MCL8_9ALTE</name>
<dbReference type="OrthoDB" id="8756565at2"/>
<feature type="domain" description="Spore protein YkvP/CgeB glycosyl transferase-like" evidence="1">
    <location>
        <begin position="207"/>
        <end position="357"/>
    </location>
</feature>
<dbReference type="SUPFAM" id="SSF53756">
    <property type="entry name" value="UDP-Glycosyltransferase/glycogen phosphorylase"/>
    <property type="match status" value="1"/>
</dbReference>
<dbReference type="Gene3D" id="3.40.50.2000">
    <property type="entry name" value="Glycogen Phosphorylase B"/>
    <property type="match status" value="2"/>
</dbReference>
<evidence type="ECO:0000313" key="3">
    <source>
        <dbReference type="Proteomes" id="UP000219285"/>
    </source>
</evidence>
<reference evidence="3" key="1">
    <citation type="submission" date="2014-12" db="EMBL/GenBank/DDBJ databases">
        <title>Complete genome sequence of a multi-drug resistant Klebsiella pneumoniae.</title>
        <authorList>
            <person name="Hua X."/>
            <person name="Chen Q."/>
            <person name="Li X."/>
            <person name="Feng Y."/>
            <person name="Ruan Z."/>
            <person name="Yu Y."/>
        </authorList>
    </citation>
    <scope>NUCLEOTIDE SEQUENCE [LARGE SCALE GENOMIC DNA]</scope>
    <source>
        <strain evidence="3">5.12</strain>
    </source>
</reference>
<dbReference type="KEGG" id="apel:CA267_007265"/>
<dbReference type="GO" id="GO:0016740">
    <property type="term" value="F:transferase activity"/>
    <property type="evidence" value="ECO:0007669"/>
    <property type="project" value="UniProtKB-KW"/>
</dbReference>
<evidence type="ECO:0000259" key="1">
    <source>
        <dbReference type="Pfam" id="PF13524"/>
    </source>
</evidence>
<dbReference type="InterPro" id="IPR055259">
    <property type="entry name" value="YkvP/CgeB_Glyco_trans-like"/>
</dbReference>
<dbReference type="RefSeq" id="WP_075608105.1">
    <property type="nucleotide sequence ID" value="NZ_CP052766.1"/>
</dbReference>
<gene>
    <name evidence="2" type="ORF">CA267_007265</name>
</gene>
<accession>A0A6M4MCL8</accession>
<dbReference type="CDD" id="cd03801">
    <property type="entry name" value="GT4_PimA-like"/>
    <property type="match status" value="1"/>
</dbReference>
<dbReference type="EMBL" id="CP052766">
    <property type="protein sequence ID" value="QJR80588.1"/>
    <property type="molecule type" value="Genomic_DNA"/>
</dbReference>
<dbReference type="AlphaFoldDB" id="A0A6M4MCL8"/>
<dbReference type="Pfam" id="PF13524">
    <property type="entry name" value="Glyco_trans_1_2"/>
    <property type="match status" value="1"/>
</dbReference>
<evidence type="ECO:0000313" key="2">
    <source>
        <dbReference type="EMBL" id="QJR80588.1"/>
    </source>
</evidence>
<keyword evidence="2" id="KW-0808">Transferase</keyword>
<reference evidence="2 3" key="2">
    <citation type="submission" date="2020-04" db="EMBL/GenBank/DDBJ databases">
        <title>Complete genome sequence of Alteromonas pelagimontana 5.12T.</title>
        <authorList>
            <person name="Sinha R.K."/>
            <person name="Krishnan K.P."/>
            <person name="Kurian J.P."/>
        </authorList>
    </citation>
    <scope>NUCLEOTIDE SEQUENCE [LARGE SCALE GENOMIC DNA]</scope>
    <source>
        <strain evidence="2 3">5.12</strain>
    </source>
</reference>
<dbReference type="Proteomes" id="UP000219285">
    <property type="component" value="Chromosome"/>
</dbReference>
<proteinExistence type="predicted"/>
<sequence length="385" mass="44225">MNFVLFYHSLVSDWNHGNAHFLRGVVTELLAKGHTVTTYEPADSWSKANLVKDHGEQPLKEFSQHYPNLSSIQYDKNSLDLTQATDNADVVIVHEWNEDWLVNGLGKVRKTNPAFRLLFHDTHHRAISDPNGIKAFELEYYDGILAFGEVLSEVYRQHGWHNQVWTWHEAADTNVFYPHQPSDDIVKGDVVWVGNWGDNERTQTLQEFLFQPTQELKLTTNIFGVRYPPEVLTKLKAWEIKYHGWLANFRAPDVFANHRMTVHIPRKFYTEQLPGIPTIRPFEAMACGIPLICAPWEDAENLFTPGEDYLVVKNGDQMQKAMQALLNDDDYAAEMAQHALNTILSGHTCAHRVDQLLKICNSMDVKPRSLSTPRDSQLLTQETYL</sequence>
<organism evidence="2 3">
    <name type="scientific">Alteromonas pelagimontana</name>
    <dbReference type="NCBI Taxonomy" id="1858656"/>
    <lineage>
        <taxon>Bacteria</taxon>
        <taxon>Pseudomonadati</taxon>
        <taxon>Pseudomonadota</taxon>
        <taxon>Gammaproteobacteria</taxon>
        <taxon>Alteromonadales</taxon>
        <taxon>Alteromonadaceae</taxon>
        <taxon>Alteromonas/Salinimonas group</taxon>
        <taxon>Alteromonas</taxon>
    </lineage>
</organism>
<keyword evidence="3" id="KW-1185">Reference proteome</keyword>
<protein>
    <submittedName>
        <fullName evidence="2">Glycosyltransferase</fullName>
    </submittedName>
</protein>